<accession>A0ABY9WYA5</accession>
<dbReference type="PANTHER" id="PTHR30203">
    <property type="entry name" value="OUTER MEMBRANE CATION EFFLUX PROTEIN"/>
    <property type="match status" value="1"/>
</dbReference>
<dbReference type="Proteomes" id="UP001611383">
    <property type="component" value="Chromosome"/>
</dbReference>
<sequence length="382" mass="41293">MPLSDRGLAFWPTVMGLVLCVAVPARGQERTVTLDEAVRLALENNPEVRSAQAEVGSAEARLSEASLLLRNNPELEGALGPRQRGGTSTLEYGLSLTQPVEIGGQRGARRDEAQALRSAAGARLELRRVQLVAQVREAFGRGLATLAQVQLATEATELAEQALQAAEERYRTGDASLIEVNTARVEAGRARRERLAAQTRHQVAMGALKLLLALEVSEPLTLRGTLEPTEVRPTAEEAWLSRARNNRADLLAAREELRAAEAAQRLAARAVIPTPRLGASYSREENAHIVQGTLGLSLPLFNRNQAERGATRARVTQAQLALEALERRIAQEVQLATARHRAAREAWEAFTGGVLQAARENAELERVVGGGLPTSIEKGVEP</sequence>
<dbReference type="EMBL" id="CP043494">
    <property type="protein sequence ID" value="WNG48135.1"/>
    <property type="molecule type" value="Genomic_DNA"/>
</dbReference>
<proteinExistence type="inferred from homology"/>
<evidence type="ECO:0000256" key="1">
    <source>
        <dbReference type="ARBA" id="ARBA00007613"/>
    </source>
</evidence>
<reference evidence="2 3" key="1">
    <citation type="submission" date="2019-08" db="EMBL/GenBank/DDBJ databases">
        <title>Archangium and Cystobacter genomes.</title>
        <authorList>
            <person name="Chen I.-C.K."/>
            <person name="Wielgoss S."/>
        </authorList>
    </citation>
    <scope>NUCLEOTIDE SEQUENCE [LARGE SCALE GENOMIC DNA]</scope>
    <source>
        <strain evidence="2 3">Cbm 6</strain>
    </source>
</reference>
<gene>
    <name evidence="2" type="ORF">F0U60_31340</name>
</gene>
<comment type="similarity">
    <text evidence="1">Belongs to the outer membrane factor (OMF) (TC 1.B.17) family.</text>
</comment>
<dbReference type="Gene3D" id="1.20.1600.10">
    <property type="entry name" value="Outer membrane efflux proteins (OEP)"/>
    <property type="match status" value="1"/>
</dbReference>
<dbReference type="InterPro" id="IPR010131">
    <property type="entry name" value="MdtP/NodT-like"/>
</dbReference>
<name>A0ABY9WYA5_9BACT</name>
<dbReference type="PANTHER" id="PTHR30203:SF24">
    <property type="entry name" value="BLR4935 PROTEIN"/>
    <property type="match status" value="1"/>
</dbReference>
<dbReference type="Pfam" id="PF02321">
    <property type="entry name" value="OEP"/>
    <property type="match status" value="2"/>
</dbReference>
<dbReference type="RefSeq" id="WP_395805283.1">
    <property type="nucleotide sequence ID" value="NZ_CP043494.1"/>
</dbReference>
<protein>
    <submittedName>
        <fullName evidence="2">TolC family protein</fullName>
    </submittedName>
</protein>
<keyword evidence="3" id="KW-1185">Reference proteome</keyword>
<organism evidence="2 3">
    <name type="scientific">Archangium minus</name>
    <dbReference type="NCBI Taxonomy" id="83450"/>
    <lineage>
        <taxon>Bacteria</taxon>
        <taxon>Pseudomonadati</taxon>
        <taxon>Myxococcota</taxon>
        <taxon>Myxococcia</taxon>
        <taxon>Myxococcales</taxon>
        <taxon>Cystobacterineae</taxon>
        <taxon>Archangiaceae</taxon>
        <taxon>Archangium</taxon>
    </lineage>
</organism>
<dbReference type="InterPro" id="IPR003423">
    <property type="entry name" value="OMP_efflux"/>
</dbReference>
<dbReference type="SUPFAM" id="SSF56954">
    <property type="entry name" value="Outer membrane efflux proteins (OEP)"/>
    <property type="match status" value="1"/>
</dbReference>
<evidence type="ECO:0000313" key="3">
    <source>
        <dbReference type="Proteomes" id="UP001611383"/>
    </source>
</evidence>
<evidence type="ECO:0000313" key="2">
    <source>
        <dbReference type="EMBL" id="WNG48135.1"/>
    </source>
</evidence>